<accession>A0ABU8SJD6</accession>
<evidence type="ECO:0000256" key="12">
    <source>
        <dbReference type="ARBA" id="ARBA00035585"/>
    </source>
</evidence>
<proteinExistence type="inferred from homology"/>
<feature type="transmembrane region" description="Helical" evidence="14">
    <location>
        <begin position="92"/>
        <end position="115"/>
    </location>
</feature>
<dbReference type="Pfam" id="PF02537">
    <property type="entry name" value="CRCB"/>
    <property type="match status" value="1"/>
</dbReference>
<evidence type="ECO:0000256" key="1">
    <source>
        <dbReference type="ARBA" id="ARBA00004651"/>
    </source>
</evidence>
<evidence type="ECO:0000256" key="3">
    <source>
        <dbReference type="ARBA" id="ARBA00022475"/>
    </source>
</evidence>
<keyword evidence="10 14" id="KW-0407">Ion channel</keyword>
<evidence type="ECO:0000313" key="15">
    <source>
        <dbReference type="EMBL" id="MEJ6400027.1"/>
    </source>
</evidence>
<keyword evidence="2 14" id="KW-0813">Transport</keyword>
<keyword evidence="5 14" id="KW-0479">Metal-binding</keyword>
<evidence type="ECO:0000256" key="5">
    <source>
        <dbReference type="ARBA" id="ARBA00022723"/>
    </source>
</evidence>
<keyword evidence="3 14" id="KW-1003">Cell membrane</keyword>
<dbReference type="RefSeq" id="WP_339959851.1">
    <property type="nucleotide sequence ID" value="NZ_JAWMWH010000001.1"/>
</dbReference>
<evidence type="ECO:0000256" key="10">
    <source>
        <dbReference type="ARBA" id="ARBA00023303"/>
    </source>
</evidence>
<dbReference type="PANTHER" id="PTHR28259:SF16">
    <property type="entry name" value="FLUORIDE-SPECIFIC ION CHANNEL FLUC 2"/>
    <property type="match status" value="1"/>
</dbReference>
<evidence type="ECO:0000313" key="16">
    <source>
        <dbReference type="Proteomes" id="UP001370590"/>
    </source>
</evidence>
<comment type="catalytic activity">
    <reaction evidence="12">
        <text>fluoride(in) = fluoride(out)</text>
        <dbReference type="Rhea" id="RHEA:76159"/>
        <dbReference type="ChEBI" id="CHEBI:17051"/>
    </reaction>
    <physiologicalReaction direction="left-to-right" evidence="12">
        <dbReference type="Rhea" id="RHEA:76160"/>
    </physiologicalReaction>
</comment>
<comment type="activity regulation">
    <text evidence="14">Na(+) is not transported, but it plays an essential structural role and its presence is essential for fluoride channel function.</text>
</comment>
<evidence type="ECO:0000256" key="2">
    <source>
        <dbReference type="ARBA" id="ARBA00022448"/>
    </source>
</evidence>
<dbReference type="HAMAP" id="MF_00454">
    <property type="entry name" value="FluC"/>
    <property type="match status" value="1"/>
</dbReference>
<protein>
    <recommendedName>
        <fullName evidence="14">Fluoride-specific ion channel FluC</fullName>
    </recommendedName>
</protein>
<keyword evidence="8 14" id="KW-0406">Ion transport</keyword>
<feature type="transmembrane region" description="Helical" evidence="14">
    <location>
        <begin position="61"/>
        <end position="80"/>
    </location>
</feature>
<evidence type="ECO:0000256" key="13">
    <source>
        <dbReference type="ARBA" id="ARBA00049940"/>
    </source>
</evidence>
<evidence type="ECO:0000256" key="11">
    <source>
        <dbReference type="ARBA" id="ARBA00035120"/>
    </source>
</evidence>
<evidence type="ECO:0000256" key="9">
    <source>
        <dbReference type="ARBA" id="ARBA00023136"/>
    </source>
</evidence>
<evidence type="ECO:0000256" key="4">
    <source>
        <dbReference type="ARBA" id="ARBA00022692"/>
    </source>
</evidence>
<sequence>MLTKIIIVGLAASLGAVFRYALIELIGNKWGWKDFPLATVVINVSGAFILGLLAGHLPTASLSYLIGSGVMGGYTTFSTYMNETVRLQFRSYSLSMLYFFGTSILGIAAALVGMAL</sequence>
<dbReference type="PANTHER" id="PTHR28259">
    <property type="entry name" value="FLUORIDE EXPORT PROTEIN 1-RELATED"/>
    <property type="match status" value="1"/>
</dbReference>
<feature type="transmembrane region" description="Helical" evidence="14">
    <location>
        <begin position="35"/>
        <end position="55"/>
    </location>
</feature>
<feature type="binding site" evidence="14">
    <location>
        <position position="75"/>
    </location>
    <ligand>
        <name>Na(+)</name>
        <dbReference type="ChEBI" id="CHEBI:29101"/>
        <note>structural</note>
    </ligand>
</feature>
<name>A0ABU8SJD6_9LACO</name>
<keyword evidence="4 14" id="KW-0812">Transmembrane</keyword>
<evidence type="ECO:0000256" key="14">
    <source>
        <dbReference type="HAMAP-Rule" id="MF_00454"/>
    </source>
</evidence>
<reference evidence="15 16" key="1">
    <citation type="submission" date="2023-10" db="EMBL/GenBank/DDBJ databases">
        <title>Nicoliella lavandulae sp. nov. isolated from Lavandula angustifolia flowers.</title>
        <authorList>
            <person name="Alcantara C."/>
            <person name="Zuniga M."/>
            <person name="Landete J.M."/>
            <person name="Monedero V."/>
        </authorList>
    </citation>
    <scope>NUCLEOTIDE SEQUENCE [LARGE SCALE GENOMIC DNA]</scope>
    <source>
        <strain evidence="15 16">Es01</strain>
    </source>
</reference>
<comment type="similarity">
    <text evidence="11 14">Belongs to the fluoride channel Fluc/FEX (TC 1.A.43) family.</text>
</comment>
<evidence type="ECO:0000256" key="7">
    <source>
        <dbReference type="ARBA" id="ARBA00023053"/>
    </source>
</evidence>
<comment type="caution">
    <text evidence="15">The sequence shown here is derived from an EMBL/GenBank/DDBJ whole genome shotgun (WGS) entry which is preliminary data.</text>
</comment>
<keyword evidence="6 14" id="KW-1133">Transmembrane helix</keyword>
<comment type="subcellular location">
    <subcellularLocation>
        <location evidence="1 14">Cell membrane</location>
        <topology evidence="1 14">Multi-pass membrane protein</topology>
    </subcellularLocation>
</comment>
<keyword evidence="9 14" id="KW-0472">Membrane</keyword>
<dbReference type="EMBL" id="JAWMWH010000001">
    <property type="protein sequence ID" value="MEJ6400027.1"/>
    <property type="molecule type" value="Genomic_DNA"/>
</dbReference>
<feature type="transmembrane region" description="Helical" evidence="14">
    <location>
        <begin position="6"/>
        <end position="23"/>
    </location>
</feature>
<keyword evidence="7 14" id="KW-0915">Sodium</keyword>
<evidence type="ECO:0000256" key="8">
    <source>
        <dbReference type="ARBA" id="ARBA00023065"/>
    </source>
</evidence>
<feature type="binding site" evidence="14">
    <location>
        <position position="72"/>
    </location>
    <ligand>
        <name>Na(+)</name>
        <dbReference type="ChEBI" id="CHEBI:29101"/>
        <note>structural</note>
    </ligand>
</feature>
<keyword evidence="16" id="KW-1185">Reference proteome</keyword>
<comment type="function">
    <text evidence="13 14">Fluoride-specific ion channel. Important for reducing fluoride concentration in the cell, thus reducing its toxicity.</text>
</comment>
<dbReference type="Proteomes" id="UP001370590">
    <property type="component" value="Unassembled WGS sequence"/>
</dbReference>
<dbReference type="InterPro" id="IPR003691">
    <property type="entry name" value="FluC"/>
</dbReference>
<evidence type="ECO:0000256" key="6">
    <source>
        <dbReference type="ARBA" id="ARBA00022989"/>
    </source>
</evidence>
<organism evidence="15 16">
    <name type="scientific">Nicoliella lavandulae</name>
    <dbReference type="NCBI Taxonomy" id="3082954"/>
    <lineage>
        <taxon>Bacteria</taxon>
        <taxon>Bacillati</taxon>
        <taxon>Bacillota</taxon>
        <taxon>Bacilli</taxon>
        <taxon>Lactobacillales</taxon>
        <taxon>Lactobacillaceae</taxon>
        <taxon>Nicoliella</taxon>
    </lineage>
</organism>
<gene>
    <name evidence="14" type="primary">fluC</name>
    <name evidence="14" type="synonym">crcB</name>
    <name evidence="15" type="ORF">R4146_02365</name>
</gene>